<dbReference type="InParanoid" id="K1PZS0"/>
<evidence type="ECO:0000313" key="3">
    <source>
        <dbReference type="EMBL" id="EKC27163.1"/>
    </source>
</evidence>
<feature type="region of interest" description="Disordered" evidence="1">
    <location>
        <begin position="187"/>
        <end position="214"/>
    </location>
</feature>
<reference evidence="3" key="1">
    <citation type="journal article" date="2012" name="Nature">
        <title>The oyster genome reveals stress adaptation and complexity of shell formation.</title>
        <authorList>
            <person name="Zhang G."/>
            <person name="Fang X."/>
            <person name="Guo X."/>
            <person name="Li L."/>
            <person name="Luo R."/>
            <person name="Xu F."/>
            <person name="Yang P."/>
            <person name="Zhang L."/>
            <person name="Wang X."/>
            <person name="Qi H."/>
            <person name="Xiong Z."/>
            <person name="Que H."/>
            <person name="Xie Y."/>
            <person name="Holland P.W."/>
            <person name="Paps J."/>
            <person name="Zhu Y."/>
            <person name="Wu F."/>
            <person name="Chen Y."/>
            <person name="Wang J."/>
            <person name="Peng C."/>
            <person name="Meng J."/>
            <person name="Yang L."/>
            <person name="Liu J."/>
            <person name="Wen B."/>
            <person name="Zhang N."/>
            <person name="Huang Z."/>
            <person name="Zhu Q."/>
            <person name="Feng Y."/>
            <person name="Mount A."/>
            <person name="Hedgecock D."/>
            <person name="Xu Z."/>
            <person name="Liu Y."/>
            <person name="Domazet-Loso T."/>
            <person name="Du Y."/>
            <person name="Sun X."/>
            <person name="Zhang S."/>
            <person name="Liu B."/>
            <person name="Cheng P."/>
            <person name="Jiang X."/>
            <person name="Li J."/>
            <person name="Fan D."/>
            <person name="Wang W."/>
            <person name="Fu W."/>
            <person name="Wang T."/>
            <person name="Wang B."/>
            <person name="Zhang J."/>
            <person name="Peng Z."/>
            <person name="Li Y."/>
            <person name="Li N."/>
            <person name="Wang J."/>
            <person name="Chen M."/>
            <person name="He Y."/>
            <person name="Tan F."/>
            <person name="Song X."/>
            <person name="Zheng Q."/>
            <person name="Huang R."/>
            <person name="Yang H."/>
            <person name="Du X."/>
            <person name="Chen L."/>
            <person name="Yang M."/>
            <person name="Gaffney P.M."/>
            <person name="Wang S."/>
            <person name="Luo L."/>
            <person name="She Z."/>
            <person name="Ming Y."/>
            <person name="Huang W."/>
            <person name="Zhang S."/>
            <person name="Huang B."/>
            <person name="Zhang Y."/>
            <person name="Qu T."/>
            <person name="Ni P."/>
            <person name="Miao G."/>
            <person name="Wang J."/>
            <person name="Wang Q."/>
            <person name="Steinberg C.E."/>
            <person name="Wang H."/>
            <person name="Li N."/>
            <person name="Qian L."/>
            <person name="Zhang G."/>
            <person name="Li Y."/>
            <person name="Yang H."/>
            <person name="Liu X."/>
            <person name="Wang J."/>
            <person name="Yin Y."/>
            <person name="Wang J."/>
        </authorList>
    </citation>
    <scope>NUCLEOTIDE SEQUENCE [LARGE SCALE GENOMIC DNA]</scope>
    <source>
        <strain evidence="3">05x7-T-G4-1.051#20</strain>
    </source>
</reference>
<organism evidence="3">
    <name type="scientific">Magallana gigas</name>
    <name type="common">Pacific oyster</name>
    <name type="synonym">Crassostrea gigas</name>
    <dbReference type="NCBI Taxonomy" id="29159"/>
    <lineage>
        <taxon>Eukaryota</taxon>
        <taxon>Metazoa</taxon>
        <taxon>Spiralia</taxon>
        <taxon>Lophotrochozoa</taxon>
        <taxon>Mollusca</taxon>
        <taxon>Bivalvia</taxon>
        <taxon>Autobranchia</taxon>
        <taxon>Pteriomorphia</taxon>
        <taxon>Ostreida</taxon>
        <taxon>Ostreoidea</taxon>
        <taxon>Ostreidae</taxon>
        <taxon>Magallana</taxon>
    </lineage>
</organism>
<feature type="compositionally biased region" description="Gly residues" evidence="1">
    <location>
        <begin position="187"/>
        <end position="196"/>
    </location>
</feature>
<keyword evidence="2" id="KW-1133">Transmembrane helix</keyword>
<keyword evidence="2" id="KW-0812">Transmembrane</keyword>
<feature type="transmembrane region" description="Helical" evidence="2">
    <location>
        <begin position="56"/>
        <end position="77"/>
    </location>
</feature>
<evidence type="ECO:0000256" key="2">
    <source>
        <dbReference type="SAM" id="Phobius"/>
    </source>
</evidence>
<accession>K1PZS0</accession>
<evidence type="ECO:0000256" key="1">
    <source>
        <dbReference type="SAM" id="MobiDB-lite"/>
    </source>
</evidence>
<protein>
    <submittedName>
        <fullName evidence="3">Uncharacterized protein</fullName>
    </submittedName>
</protein>
<name>K1PZS0_MAGGI</name>
<dbReference type="EMBL" id="JH818372">
    <property type="protein sequence ID" value="EKC27163.1"/>
    <property type="molecule type" value="Genomic_DNA"/>
</dbReference>
<feature type="region of interest" description="Disordered" evidence="1">
    <location>
        <begin position="356"/>
        <end position="383"/>
    </location>
</feature>
<gene>
    <name evidence="3" type="ORF">CGI_10009826</name>
</gene>
<keyword evidence="2" id="KW-0472">Membrane</keyword>
<sequence>MIERYEKAMLFTGTRTSSQLTLIKAGERARETVNGIKRCLKLLFYQIYPFVWKRSITMRGLVFALLAAVVVASVQGTRYRGPRFINLGITGIITPVYAGYNRDTLSRFGSISGSSLSRTFGSTFLAGGVTGGRSIGLSSVYPYTRRSTTFRTVAPFSGGFQTYNEFGRLPYVPDDGPYDFDGPLSGFGPGRGLGRGDGVDPYPGGTLDGPSTDDFGSLNGDGPLTDDRLYYDDDVLTGSGSFDDIRALRGGQFSGGFFSRRSGTIGYDYEDSLGRSGAGSVYEPYLGLDGSSSLYPNPYDDLGGRFDLGDRFSSSGFSSSSRTGVSGFDGDFPVSGGGPGLDFNFEGGDGSGFSTQFSALEGQGALDRGTRSLPPPGRNLVYN</sequence>
<dbReference type="HOGENOM" id="CLU_853246_0_0_1"/>
<proteinExistence type="predicted"/>
<dbReference type="AlphaFoldDB" id="K1PZS0"/>